<dbReference type="KEGG" id="tmk:QGN29_03515"/>
<dbReference type="InterPro" id="IPR016071">
    <property type="entry name" value="Staphylococal_nuclease_OB-fold"/>
</dbReference>
<accession>A0AA52EHU7</accession>
<keyword evidence="1" id="KW-0540">Nuclease</keyword>
<dbReference type="EMBL" id="CP123872">
    <property type="protein sequence ID" value="WND03438.1"/>
    <property type="molecule type" value="Genomic_DNA"/>
</dbReference>
<organism evidence="5 6">
    <name type="scientific">Temperatibacter marinus</name>
    <dbReference type="NCBI Taxonomy" id="1456591"/>
    <lineage>
        <taxon>Bacteria</taxon>
        <taxon>Pseudomonadati</taxon>
        <taxon>Pseudomonadota</taxon>
        <taxon>Alphaproteobacteria</taxon>
        <taxon>Kordiimonadales</taxon>
        <taxon>Temperatibacteraceae</taxon>
        <taxon>Temperatibacter</taxon>
    </lineage>
</organism>
<dbReference type="PANTHER" id="PTHR12302">
    <property type="entry name" value="EBNA2 BINDING PROTEIN P100"/>
    <property type="match status" value="1"/>
</dbReference>
<evidence type="ECO:0000256" key="2">
    <source>
        <dbReference type="ARBA" id="ARBA00022759"/>
    </source>
</evidence>
<dbReference type="SMART" id="SM00318">
    <property type="entry name" value="SNc"/>
    <property type="match status" value="1"/>
</dbReference>
<evidence type="ECO:0000313" key="5">
    <source>
        <dbReference type="EMBL" id="WND03438.1"/>
    </source>
</evidence>
<dbReference type="GO" id="GO:0004519">
    <property type="term" value="F:endonuclease activity"/>
    <property type="evidence" value="ECO:0007669"/>
    <property type="project" value="UniProtKB-KW"/>
</dbReference>
<dbReference type="Proteomes" id="UP001268683">
    <property type="component" value="Chromosome"/>
</dbReference>
<dbReference type="Gene3D" id="2.40.50.90">
    <property type="match status" value="1"/>
</dbReference>
<name>A0AA52EHU7_9PROT</name>
<evidence type="ECO:0000259" key="4">
    <source>
        <dbReference type="PROSITE" id="PS50830"/>
    </source>
</evidence>
<reference evidence="5" key="1">
    <citation type="submission" date="2023-04" db="EMBL/GenBank/DDBJ databases">
        <title>Complete genome sequence of Temperatibacter marinus.</title>
        <authorList>
            <person name="Rong J.-C."/>
            <person name="Yi M.-L."/>
            <person name="Zhao Q."/>
        </authorList>
    </citation>
    <scope>NUCLEOTIDE SEQUENCE</scope>
    <source>
        <strain evidence="5">NBRC 110045</strain>
    </source>
</reference>
<feature type="domain" description="TNase-like" evidence="4">
    <location>
        <begin position="31"/>
        <end position="168"/>
    </location>
</feature>
<gene>
    <name evidence="5" type="ORF">QGN29_03515</name>
</gene>
<sequence>MKLLTVFSLFSFSILHITQANLPPLADRLTRCGTGTAAKAISGDRFILKSGESIKLAAIKAPMLFYKDVGTVDRDRSWPYAVAARHALDRLIKNKALIFYCEGRRKDYQGRLVVYPALRDAPNDLLNHTMVQQGFAWTYPYSGQKKAAFYFYKVEETARKNQRGLWNHKPYRPKAASQVQTIPYHSFETIIGVVHKSARRGPYVYLNFSEQIYEDFTLKVPINFIPHYFNTDRLTSNPNKDYFKGIKIMVRGWTEKKGGPLITVDQKDRLIILSRQKI</sequence>
<dbReference type="InterPro" id="IPR035437">
    <property type="entry name" value="SNase_OB-fold_sf"/>
</dbReference>
<evidence type="ECO:0000256" key="3">
    <source>
        <dbReference type="ARBA" id="ARBA00022801"/>
    </source>
</evidence>
<dbReference type="PROSITE" id="PS50830">
    <property type="entry name" value="TNASE_3"/>
    <property type="match status" value="1"/>
</dbReference>
<dbReference type="AlphaFoldDB" id="A0AA52EHU7"/>
<keyword evidence="2" id="KW-0255">Endonuclease</keyword>
<dbReference type="GO" id="GO:0016787">
    <property type="term" value="F:hydrolase activity"/>
    <property type="evidence" value="ECO:0007669"/>
    <property type="project" value="UniProtKB-KW"/>
</dbReference>
<evidence type="ECO:0000313" key="6">
    <source>
        <dbReference type="Proteomes" id="UP001268683"/>
    </source>
</evidence>
<proteinExistence type="predicted"/>
<protein>
    <submittedName>
        <fullName evidence="5">Thermonuclease family protein</fullName>
    </submittedName>
</protein>
<dbReference type="RefSeq" id="WP_310799291.1">
    <property type="nucleotide sequence ID" value="NZ_CP123872.1"/>
</dbReference>
<dbReference type="SUPFAM" id="SSF50199">
    <property type="entry name" value="Staphylococcal nuclease"/>
    <property type="match status" value="1"/>
</dbReference>
<dbReference type="PANTHER" id="PTHR12302:SF3">
    <property type="entry name" value="SERINE_THREONINE-PROTEIN KINASE 31"/>
    <property type="match status" value="1"/>
</dbReference>
<dbReference type="Pfam" id="PF00565">
    <property type="entry name" value="SNase"/>
    <property type="match status" value="1"/>
</dbReference>
<keyword evidence="3" id="KW-0378">Hydrolase</keyword>
<evidence type="ECO:0000256" key="1">
    <source>
        <dbReference type="ARBA" id="ARBA00022722"/>
    </source>
</evidence>
<keyword evidence="6" id="KW-1185">Reference proteome</keyword>